<protein>
    <recommendedName>
        <fullName evidence="3">MalT-like TPR region domain-containing protein</fullName>
    </recommendedName>
</protein>
<accession>A0A225ATW3</accession>
<organism evidence="1 2">
    <name type="scientific">Talaromyces atroroseus</name>
    <dbReference type="NCBI Taxonomy" id="1441469"/>
    <lineage>
        <taxon>Eukaryota</taxon>
        <taxon>Fungi</taxon>
        <taxon>Dikarya</taxon>
        <taxon>Ascomycota</taxon>
        <taxon>Pezizomycotina</taxon>
        <taxon>Eurotiomycetes</taxon>
        <taxon>Eurotiomycetidae</taxon>
        <taxon>Eurotiales</taxon>
        <taxon>Trichocomaceae</taxon>
        <taxon>Talaromyces</taxon>
        <taxon>Talaromyces sect. Trachyspermi</taxon>
    </lineage>
</organism>
<name>A0A225ATW3_TALAT</name>
<dbReference type="Gene3D" id="1.25.40.10">
    <property type="entry name" value="Tetratricopeptide repeat domain"/>
    <property type="match status" value="1"/>
</dbReference>
<dbReference type="RefSeq" id="XP_020118497.1">
    <property type="nucleotide sequence ID" value="XM_020268360.1"/>
</dbReference>
<keyword evidence="2" id="KW-1185">Reference proteome</keyword>
<reference evidence="1 2" key="1">
    <citation type="submission" date="2015-06" db="EMBL/GenBank/DDBJ databases">
        <title>Talaromyces atroroseus IBT 11181 draft genome.</title>
        <authorList>
            <person name="Rasmussen K.B."/>
            <person name="Rasmussen S."/>
            <person name="Petersen B."/>
            <person name="Sicheritz-Ponten T."/>
            <person name="Mortensen U.H."/>
            <person name="Thrane U."/>
        </authorList>
    </citation>
    <scope>NUCLEOTIDE SEQUENCE [LARGE SCALE GENOMIC DNA]</scope>
    <source>
        <strain evidence="1 2">IBT 11181</strain>
    </source>
</reference>
<sequence>MAMNSTFIPAELQHLLPLDNEMSFLLGVLSLLGTGNEDFVYPEFFEVLSQQNPNDMKPCRDGKKLEGTYPGLVQRQVLQPWTNAETLIAYYPRFDRSGFLHCLSLEQKTKAFAAAARLFRKFFPEQHGETSMYLQWLTCKKYAGHVLALAAHWGNFDSDNETLRVPVDFVYILRHCAGYFREINLRANAISMVDIGLIIMSTQDFSSSQESKSDLELLNADLLSIQASVAIQLGDHATAAVANSLCLELRKAKDAGRYYKTYLLDQTSINLASFGAATGEYEDALDLCNLVIAQARQHGAGSPEARDVEMHAATMAGKIHILLNEFDKADDMLVFASLIFNPTSDSPVFKRAVEQARGTLRYAQGDFVQARDHFTNSMLPLQYGKVMHSGLPDQERTISIYYKLAVIDVQEGKARGAAMKIRLALKMCMGPPYFNVWYGLFHLLWARVLRKFHEFAACSARTEKDFPEDHDREAEKVKTDLESMGCQSATEEQFFQFIPWDLR</sequence>
<proteinExistence type="predicted"/>
<dbReference type="EMBL" id="LFMY01000009">
    <property type="protein sequence ID" value="OKL58376.1"/>
    <property type="molecule type" value="Genomic_DNA"/>
</dbReference>
<dbReference type="AlphaFoldDB" id="A0A225ATW3"/>
<dbReference type="SUPFAM" id="SSF48452">
    <property type="entry name" value="TPR-like"/>
    <property type="match status" value="1"/>
</dbReference>
<evidence type="ECO:0008006" key="3">
    <source>
        <dbReference type="Google" id="ProtNLM"/>
    </source>
</evidence>
<dbReference type="InterPro" id="IPR011990">
    <property type="entry name" value="TPR-like_helical_dom_sf"/>
</dbReference>
<dbReference type="Proteomes" id="UP000214365">
    <property type="component" value="Unassembled WGS sequence"/>
</dbReference>
<dbReference type="OrthoDB" id="4226212at2759"/>
<evidence type="ECO:0000313" key="2">
    <source>
        <dbReference type="Proteomes" id="UP000214365"/>
    </source>
</evidence>
<dbReference type="GeneID" id="31005832"/>
<evidence type="ECO:0000313" key="1">
    <source>
        <dbReference type="EMBL" id="OKL58376.1"/>
    </source>
</evidence>
<gene>
    <name evidence="1" type="ORF">UA08_06076</name>
</gene>
<comment type="caution">
    <text evidence="1">The sequence shown here is derived from an EMBL/GenBank/DDBJ whole genome shotgun (WGS) entry which is preliminary data.</text>
</comment>